<evidence type="ECO:0000256" key="1">
    <source>
        <dbReference type="ARBA" id="ARBA00010990"/>
    </source>
</evidence>
<reference evidence="5" key="1">
    <citation type="submission" date="2022-10" db="EMBL/GenBank/DDBJ databases">
        <title>The complete genomes of actinobacterial strains from the NBC collection.</title>
        <authorList>
            <person name="Joergensen T.S."/>
            <person name="Alvarez Arevalo M."/>
            <person name="Sterndorff E.B."/>
            <person name="Faurdal D."/>
            <person name="Vuksanovic O."/>
            <person name="Mourched A.-S."/>
            <person name="Charusanti P."/>
            <person name="Shaw S."/>
            <person name="Blin K."/>
            <person name="Weber T."/>
        </authorList>
    </citation>
    <scope>NUCLEOTIDE SEQUENCE</scope>
    <source>
        <strain evidence="5">NBC_00254</strain>
    </source>
</reference>
<gene>
    <name evidence="5" type="ORF">OG913_12935</name>
</gene>
<dbReference type="Pfam" id="PF01648">
    <property type="entry name" value="ACPS"/>
    <property type="match status" value="1"/>
</dbReference>
<evidence type="ECO:0000259" key="4">
    <source>
        <dbReference type="Pfam" id="PF01648"/>
    </source>
</evidence>
<sequence length="275" mass="29854">MRGRAAERAAASTGGTNSPEPRIAAGDAHVWMADPDGLDRNGLLGGYRAVLSPRERDRAAGFRSEADRLAFEAAHGLARAALTWCVPAVAAGAWRFTTTPHGRPEIADQPPHRPLRFNISHTAGLVACVVTLGAACGVDVERVHRRADPLRLGRRVCSPAEYARLVPLDDLDARADLFFRYWTLKEAYVKARGYGMTLPMNQCDVERAASVPAGAPLAVEGRNVARFGPQLRDDPARWRFAQWRPGPRHLLALAVRREPGLPCAVVVHPAPPPVP</sequence>
<protein>
    <submittedName>
        <fullName evidence="5">4'-phosphopantetheinyl transferase superfamily protein</fullName>
    </submittedName>
</protein>
<keyword evidence="6" id="KW-1185">Reference proteome</keyword>
<name>A0ABZ1SXX7_9ACTN</name>
<keyword evidence="2 5" id="KW-0808">Transferase</keyword>
<dbReference type="PANTHER" id="PTHR12215">
    <property type="entry name" value="PHOSPHOPANTETHEINE TRANSFERASE"/>
    <property type="match status" value="1"/>
</dbReference>
<proteinExistence type="inferred from homology"/>
<evidence type="ECO:0000313" key="6">
    <source>
        <dbReference type="Proteomes" id="UP001432011"/>
    </source>
</evidence>
<dbReference type="InterPro" id="IPR008278">
    <property type="entry name" value="4-PPantetheinyl_Trfase_dom"/>
</dbReference>
<dbReference type="EMBL" id="CP108085">
    <property type="protein sequence ID" value="WUP77865.1"/>
    <property type="molecule type" value="Genomic_DNA"/>
</dbReference>
<comment type="similarity">
    <text evidence="1">Belongs to the P-Pant transferase superfamily. Gsp/Sfp/HetI/AcpT family.</text>
</comment>
<feature type="region of interest" description="Disordered" evidence="3">
    <location>
        <begin position="1"/>
        <end position="23"/>
    </location>
</feature>
<dbReference type="InterPro" id="IPR037143">
    <property type="entry name" value="4-PPantetheinyl_Trfase_dom_sf"/>
</dbReference>
<evidence type="ECO:0000256" key="3">
    <source>
        <dbReference type="SAM" id="MobiDB-lite"/>
    </source>
</evidence>
<feature type="domain" description="4'-phosphopantetheinyl transferase" evidence="4">
    <location>
        <begin position="136"/>
        <end position="209"/>
    </location>
</feature>
<dbReference type="RefSeq" id="WP_168066083.1">
    <property type="nucleotide sequence ID" value="NZ_CP108085.1"/>
</dbReference>
<evidence type="ECO:0000256" key="2">
    <source>
        <dbReference type="ARBA" id="ARBA00022679"/>
    </source>
</evidence>
<dbReference type="Proteomes" id="UP001432011">
    <property type="component" value="Chromosome"/>
</dbReference>
<dbReference type="InterPro" id="IPR050559">
    <property type="entry name" value="P-Pant_transferase_sf"/>
</dbReference>
<dbReference type="GO" id="GO:0016740">
    <property type="term" value="F:transferase activity"/>
    <property type="evidence" value="ECO:0007669"/>
    <property type="project" value="UniProtKB-KW"/>
</dbReference>
<dbReference type="PANTHER" id="PTHR12215:SF10">
    <property type="entry name" value="L-AMINOADIPATE-SEMIALDEHYDE DEHYDROGENASE-PHOSPHOPANTETHEINYL TRANSFERASE"/>
    <property type="match status" value="1"/>
</dbReference>
<accession>A0ABZ1SXX7</accession>
<dbReference type="SUPFAM" id="SSF56214">
    <property type="entry name" value="4'-phosphopantetheinyl transferase"/>
    <property type="match status" value="2"/>
</dbReference>
<organism evidence="5 6">
    <name type="scientific">Microbispora hainanensis</name>
    <dbReference type="NCBI Taxonomy" id="568844"/>
    <lineage>
        <taxon>Bacteria</taxon>
        <taxon>Bacillati</taxon>
        <taxon>Actinomycetota</taxon>
        <taxon>Actinomycetes</taxon>
        <taxon>Streptosporangiales</taxon>
        <taxon>Streptosporangiaceae</taxon>
        <taxon>Microbispora</taxon>
    </lineage>
</organism>
<dbReference type="Gene3D" id="3.90.470.20">
    <property type="entry name" value="4'-phosphopantetheinyl transferase domain"/>
    <property type="match status" value="2"/>
</dbReference>
<evidence type="ECO:0000313" key="5">
    <source>
        <dbReference type="EMBL" id="WUP77865.1"/>
    </source>
</evidence>